<reference evidence="2" key="1">
    <citation type="submission" date="2017-06" db="EMBL/GenBank/DDBJ databases">
        <authorList>
            <person name="Assis F.L."/>
            <person name="Abrahao J.S."/>
            <person name="Silva L."/>
            <person name="Khalil J.B."/>
            <person name="Rodrigues R."/>
            <person name="Silva L.S."/>
            <person name="Boratto P."/>
            <person name="Andrade M."/>
            <person name="Kroon E.G."/>
            <person name="Ribeiro B."/>
            <person name="Bergier I."/>
            <person name="Seligmann H."/>
            <person name="Ghigo E."/>
            <person name="Colson P."/>
            <person name="Levasseur A."/>
            <person name="Raoult D."/>
            <person name="Scola B.L."/>
        </authorList>
    </citation>
    <scope>NUCLEOTIDE SEQUENCE</scope>
    <source>
        <strain evidence="2">Deep ocean</strain>
    </source>
</reference>
<feature type="coiled-coil region" evidence="1">
    <location>
        <begin position="480"/>
        <end position="549"/>
    </location>
</feature>
<evidence type="ECO:0000256" key="1">
    <source>
        <dbReference type="SAM" id="Coils"/>
    </source>
</evidence>
<feature type="coiled-coil region" evidence="1">
    <location>
        <begin position="361"/>
        <end position="416"/>
    </location>
</feature>
<dbReference type="EMBL" id="MF405918">
    <property type="protein sequence ID" value="QKU33746.1"/>
    <property type="molecule type" value="Genomic_DNA"/>
</dbReference>
<proteinExistence type="predicted"/>
<sequence length="578" mass="68097">MAELFDNSYTLGVTFLLVSMIIKKITKLEGIETDEITIDLINKYLPEIEKHLPEIRKQLPQLTKYCTTNKDKQKILEKEFHKYYEDSSDSDYNKVSKQFKPLKDNSSETNEQDFNTSNCIPVKHVTKNSCDNFKKIYNDEFVKLSTYKQDKQSIKNEHCKPYYDSSSSEESTTECYEKKIICHTLKKCDKNSSDIKEIKSFDHKKCKCIESNDDTNTSSDNNNSSSESCKHDKFKCKINDTSNSSSCVETNEINDRIKKIKIQLDKLSNIEEDQCEDDNDDDYECDDKAYIEHIVDIECREITEDEEQSASKWDLCDFKKKTSKPCKYECGEFAIDEDLNVFKTKVIKKAEIIIACYKKKLLECAKNKSELENLLQKSKQRNCLLEEKLKKCHQFLKNCEIEKKNIMHKAKKCEKELVCLLEKYHRIEYEYKKKKDELDKCHGKNALLAKEVHELKCELDKCLHDKNKFKDQVEKLFCALESCKKDKKHLHDVISKLKEKLKKYEHENTKLECTVRELREEIYRLNKKVKLLILQNKELSKENTDLRKQLGKTLATLKCLCDKYNALKKKCKHKKHCC</sequence>
<dbReference type="KEGG" id="vg:80517045"/>
<evidence type="ECO:0000313" key="2">
    <source>
        <dbReference type="EMBL" id="QKU33746.1"/>
    </source>
</evidence>
<name>A0A6N1NNQ1_9VIRU</name>
<reference evidence="2" key="2">
    <citation type="journal article" date="2018" name="Nat. Commun.">
        <title>Tailed giant Tupanvirus possesses the most complete translational apparatus of the known virosphere.</title>
        <authorList>
            <person name="Abrahao J."/>
            <person name="Silva L."/>
            <person name="Silva L.S."/>
            <person name="Khalil J.Y.B."/>
            <person name="Rodrigues R."/>
            <person name="Arantes T."/>
            <person name="Assis F."/>
            <person name="Boratto P."/>
            <person name="Andrade M."/>
            <person name="Kroon E.G."/>
            <person name="Ribeiro B."/>
            <person name="Bergier I."/>
            <person name="Seligmann H."/>
            <person name="Ghigo E."/>
            <person name="Colson P."/>
            <person name="Levasseur A."/>
            <person name="Kroemer G."/>
            <person name="Raoult D."/>
            <person name="La Scola B."/>
        </authorList>
    </citation>
    <scope>NUCLEOTIDE SEQUENCE [LARGE SCALE GENOMIC DNA]</scope>
    <source>
        <strain evidence="2">Deep ocean</strain>
    </source>
</reference>
<dbReference type="GeneID" id="80517045"/>
<dbReference type="RefSeq" id="YP_010780354.1">
    <property type="nucleotide sequence ID" value="NC_075038.1"/>
</dbReference>
<protein>
    <submittedName>
        <fullName evidence="2">Uncharacterized protein</fullName>
    </submittedName>
</protein>
<accession>A0A6N1NNQ1</accession>
<keyword evidence="1" id="KW-0175">Coiled coil</keyword>
<organism evidence="2">
    <name type="scientific">Tupanvirus deep ocean</name>
    <dbReference type="NCBI Taxonomy" id="2126984"/>
    <lineage>
        <taxon>Viruses</taxon>
        <taxon>Varidnaviria</taxon>
        <taxon>Bamfordvirae</taxon>
        <taxon>Nucleocytoviricota</taxon>
        <taxon>Megaviricetes</taxon>
        <taxon>Imitervirales</taxon>
        <taxon>Mimiviridae</taxon>
        <taxon>Megamimivirinae</taxon>
        <taxon>Tupanvirus</taxon>
        <taxon>Tupanvirus altamarinense</taxon>
    </lineage>
</organism>